<dbReference type="Gene3D" id="1.10.150.240">
    <property type="entry name" value="Putative phosphatase, domain 2"/>
    <property type="match status" value="1"/>
</dbReference>
<dbReference type="PANTHER" id="PTHR43434:SF1">
    <property type="entry name" value="PHOSPHOGLYCOLATE PHOSPHATASE"/>
    <property type="match status" value="1"/>
</dbReference>
<protein>
    <recommendedName>
        <fullName evidence="4">phosphoglycolate phosphatase</fullName>
        <ecNumber evidence="4">3.1.3.18</ecNumber>
    </recommendedName>
</protein>
<evidence type="ECO:0000313" key="6">
    <source>
        <dbReference type="Proteomes" id="UP000036367"/>
    </source>
</evidence>
<dbReference type="AlphaFoldDB" id="A0A0J1EB03"/>
<reference evidence="5" key="1">
    <citation type="submission" date="2015-05" db="EMBL/GenBank/DDBJ databases">
        <title>Permanent draft genome of Rhodopirellula islandicus K833.</title>
        <authorList>
            <person name="Kizina J."/>
            <person name="Richter M."/>
            <person name="Glockner F.O."/>
            <person name="Harder J."/>
        </authorList>
    </citation>
    <scope>NUCLEOTIDE SEQUENCE [LARGE SCALE GENOMIC DNA]</scope>
    <source>
        <strain evidence="5">K833</strain>
    </source>
</reference>
<dbReference type="STRING" id="595434.RISK_005085"/>
<evidence type="ECO:0000256" key="2">
    <source>
        <dbReference type="ARBA" id="ARBA00004818"/>
    </source>
</evidence>
<comment type="similarity">
    <text evidence="3">Belongs to the HAD-like hydrolase superfamily. CbbY/CbbZ/Gph/YieH family.</text>
</comment>
<evidence type="ECO:0000313" key="5">
    <source>
        <dbReference type="EMBL" id="KLU02789.1"/>
    </source>
</evidence>
<dbReference type="GO" id="GO:0008967">
    <property type="term" value="F:phosphoglycolate phosphatase activity"/>
    <property type="evidence" value="ECO:0007669"/>
    <property type="project" value="UniProtKB-EC"/>
</dbReference>
<name>A0A0J1EB03_RHOIS</name>
<dbReference type="InterPro" id="IPR036412">
    <property type="entry name" value="HAD-like_sf"/>
</dbReference>
<evidence type="ECO:0000256" key="4">
    <source>
        <dbReference type="ARBA" id="ARBA00013078"/>
    </source>
</evidence>
<comment type="caution">
    <text evidence="5">The sequence shown here is derived from an EMBL/GenBank/DDBJ whole genome shotgun (WGS) entry which is preliminary data.</text>
</comment>
<dbReference type="SFLD" id="SFLDG01129">
    <property type="entry name" value="C1.5:_HAD__Beta-PGM__Phosphata"/>
    <property type="match status" value="1"/>
</dbReference>
<dbReference type="Proteomes" id="UP000036367">
    <property type="component" value="Unassembled WGS sequence"/>
</dbReference>
<dbReference type="PANTHER" id="PTHR43434">
    <property type="entry name" value="PHOSPHOGLYCOLATE PHOSPHATASE"/>
    <property type="match status" value="1"/>
</dbReference>
<dbReference type="SUPFAM" id="SSF56784">
    <property type="entry name" value="HAD-like"/>
    <property type="match status" value="1"/>
</dbReference>
<dbReference type="EMBL" id="LECT01000043">
    <property type="protein sequence ID" value="KLU02789.1"/>
    <property type="molecule type" value="Genomic_DNA"/>
</dbReference>
<organism evidence="5 6">
    <name type="scientific">Rhodopirellula islandica</name>
    <dbReference type="NCBI Taxonomy" id="595434"/>
    <lineage>
        <taxon>Bacteria</taxon>
        <taxon>Pseudomonadati</taxon>
        <taxon>Planctomycetota</taxon>
        <taxon>Planctomycetia</taxon>
        <taxon>Pirellulales</taxon>
        <taxon>Pirellulaceae</taxon>
        <taxon>Rhodopirellula</taxon>
    </lineage>
</organism>
<dbReference type="OrthoDB" id="9781769at2"/>
<dbReference type="SFLD" id="SFLDS00003">
    <property type="entry name" value="Haloacid_Dehalogenase"/>
    <property type="match status" value="1"/>
</dbReference>
<dbReference type="GO" id="GO:0006281">
    <property type="term" value="P:DNA repair"/>
    <property type="evidence" value="ECO:0007669"/>
    <property type="project" value="TreeGrafter"/>
</dbReference>
<dbReference type="PROSITE" id="PS01228">
    <property type="entry name" value="COF_1"/>
    <property type="match status" value="1"/>
</dbReference>
<dbReference type="InterPro" id="IPR023198">
    <property type="entry name" value="PGP-like_dom2"/>
</dbReference>
<dbReference type="EC" id="3.1.3.18" evidence="4"/>
<gene>
    <name evidence="5" type="ORF">RISK_005085</name>
</gene>
<dbReference type="InterPro" id="IPR023214">
    <property type="entry name" value="HAD_sf"/>
</dbReference>
<dbReference type="RefSeq" id="WP_047816192.1">
    <property type="nucleotide sequence ID" value="NZ_LECT01000043.1"/>
</dbReference>
<evidence type="ECO:0000256" key="3">
    <source>
        <dbReference type="ARBA" id="ARBA00006171"/>
    </source>
</evidence>
<keyword evidence="6" id="KW-1185">Reference proteome</keyword>
<proteinExistence type="inferred from homology"/>
<comment type="pathway">
    <text evidence="2">Organic acid metabolism; glycolate biosynthesis; glycolate from 2-phosphoglycolate: step 1/1.</text>
</comment>
<evidence type="ECO:0000256" key="1">
    <source>
        <dbReference type="ARBA" id="ARBA00000830"/>
    </source>
</evidence>
<accession>A0A0J1EB03</accession>
<sequence length="232" mass="25899">MRVLLFDIDGTLLTTAGGGNRALRQAIEQEFSVENPDTEISFSGRTDRSLMVELLQRNRVSPTDANCGRLRRRYGSLFGGELRRSGGTLLPGVLPLFQALHLVPNLDIAVMTGNFPETATQKLEYFEIRRWVRWIIGGDLDVHRDDMARRAATWVARRHGDAHQQTIVIGDTPADVLCGRAIGARTLAVSTGEFSREELAPTEPTMLLDDLSDTERVVRFLVDDELSPVLER</sequence>
<comment type="catalytic activity">
    <reaction evidence="1">
        <text>2-phosphoglycolate + H2O = glycolate + phosphate</text>
        <dbReference type="Rhea" id="RHEA:14369"/>
        <dbReference type="ChEBI" id="CHEBI:15377"/>
        <dbReference type="ChEBI" id="CHEBI:29805"/>
        <dbReference type="ChEBI" id="CHEBI:43474"/>
        <dbReference type="ChEBI" id="CHEBI:58033"/>
        <dbReference type="EC" id="3.1.3.18"/>
    </reaction>
</comment>
<dbReference type="InterPro" id="IPR050155">
    <property type="entry name" value="HAD-like_hydrolase_sf"/>
</dbReference>
<dbReference type="Pfam" id="PF00702">
    <property type="entry name" value="Hydrolase"/>
    <property type="match status" value="1"/>
</dbReference>
<dbReference type="Gene3D" id="3.40.50.1000">
    <property type="entry name" value="HAD superfamily/HAD-like"/>
    <property type="match status" value="1"/>
</dbReference>
<dbReference type="PATRIC" id="fig|595434.4.peg.4827"/>